<reference evidence="2" key="2">
    <citation type="submission" date="2021-12" db="EMBL/GenBank/DDBJ databases">
        <title>Resequencing data analysis of finger millet.</title>
        <authorList>
            <person name="Hatakeyama M."/>
            <person name="Aluri S."/>
            <person name="Balachadran M.T."/>
            <person name="Sivarajan S.R."/>
            <person name="Poveda L."/>
            <person name="Shimizu-Inatsugi R."/>
            <person name="Schlapbach R."/>
            <person name="Sreeman S.M."/>
            <person name="Shimizu K.K."/>
        </authorList>
    </citation>
    <scope>NUCLEOTIDE SEQUENCE</scope>
</reference>
<sequence>MALLSSLLPCSYHRTAPIPVATTSARPRRGSLRFAEAVRCLGPDAALRNSTLQLRPAAAVGSRRCDCFDLHQQIVPYADSWAWQKSIVMKRKGLVDKDEDFSDTLIALQHPSIYTLGTDSSEDYLHFNVQDPPFEIYRIDRGGEVTYHGPGQLNLKYGSIIRHFEIRIQLEIFVLLSPENV</sequence>
<dbReference type="PROSITE" id="PS51733">
    <property type="entry name" value="BPL_LPL_CATALYTIC"/>
    <property type="match status" value="1"/>
</dbReference>
<dbReference type="Proteomes" id="UP001054889">
    <property type="component" value="Unassembled WGS sequence"/>
</dbReference>
<keyword evidence="3" id="KW-1185">Reference proteome</keyword>
<evidence type="ECO:0000313" key="2">
    <source>
        <dbReference type="EMBL" id="GJN31941.1"/>
    </source>
</evidence>
<name>A0AAV5FAE1_ELECO</name>
<dbReference type="SUPFAM" id="SSF55681">
    <property type="entry name" value="Class II aaRS and biotin synthetases"/>
    <property type="match status" value="1"/>
</dbReference>
<dbReference type="PANTHER" id="PTHR10993">
    <property type="entry name" value="OCTANOYLTRANSFERASE"/>
    <property type="match status" value="1"/>
</dbReference>
<feature type="domain" description="BPL/LPL catalytic" evidence="1">
    <location>
        <begin position="99"/>
        <end position="181"/>
    </location>
</feature>
<accession>A0AAV5FAE1</accession>
<dbReference type="GO" id="GO:0033819">
    <property type="term" value="F:lipoyl(octanoyl) transferase activity"/>
    <property type="evidence" value="ECO:0007669"/>
    <property type="project" value="TreeGrafter"/>
</dbReference>
<protein>
    <recommendedName>
        <fullName evidence="1">BPL/LPL catalytic domain-containing protein</fullName>
    </recommendedName>
</protein>
<dbReference type="GO" id="GO:0009249">
    <property type="term" value="P:protein lipoylation"/>
    <property type="evidence" value="ECO:0007669"/>
    <property type="project" value="TreeGrafter"/>
</dbReference>
<evidence type="ECO:0000259" key="1">
    <source>
        <dbReference type="PROSITE" id="PS51733"/>
    </source>
</evidence>
<comment type="caution">
    <text evidence="2">The sequence shown here is derived from an EMBL/GenBank/DDBJ whole genome shotgun (WGS) entry which is preliminary data.</text>
</comment>
<dbReference type="InterPro" id="IPR004143">
    <property type="entry name" value="BPL_LPL_catalytic"/>
</dbReference>
<proteinExistence type="predicted"/>
<organism evidence="2 3">
    <name type="scientific">Eleusine coracana subsp. coracana</name>
    <dbReference type="NCBI Taxonomy" id="191504"/>
    <lineage>
        <taxon>Eukaryota</taxon>
        <taxon>Viridiplantae</taxon>
        <taxon>Streptophyta</taxon>
        <taxon>Embryophyta</taxon>
        <taxon>Tracheophyta</taxon>
        <taxon>Spermatophyta</taxon>
        <taxon>Magnoliopsida</taxon>
        <taxon>Liliopsida</taxon>
        <taxon>Poales</taxon>
        <taxon>Poaceae</taxon>
        <taxon>PACMAD clade</taxon>
        <taxon>Chloridoideae</taxon>
        <taxon>Cynodonteae</taxon>
        <taxon>Eleusininae</taxon>
        <taxon>Eleusine</taxon>
    </lineage>
</organism>
<dbReference type="EMBL" id="BQKI01000083">
    <property type="protein sequence ID" value="GJN31941.1"/>
    <property type="molecule type" value="Genomic_DNA"/>
</dbReference>
<dbReference type="PANTHER" id="PTHR10993:SF7">
    <property type="entry name" value="LIPOYLTRANSFERASE 2, MITOCHONDRIAL-RELATED"/>
    <property type="match status" value="1"/>
</dbReference>
<dbReference type="InterPro" id="IPR045864">
    <property type="entry name" value="aa-tRNA-synth_II/BPL/LPL"/>
</dbReference>
<dbReference type="Gene3D" id="3.30.930.10">
    <property type="entry name" value="Bira Bifunctional Protein, Domain 2"/>
    <property type="match status" value="1"/>
</dbReference>
<reference evidence="2" key="1">
    <citation type="journal article" date="2018" name="DNA Res.">
        <title>Multiple hybrid de novo genome assembly of finger millet, an orphan allotetraploid crop.</title>
        <authorList>
            <person name="Hatakeyama M."/>
            <person name="Aluri S."/>
            <person name="Balachadran M.T."/>
            <person name="Sivarajan S.R."/>
            <person name="Patrignani A."/>
            <person name="Gruter S."/>
            <person name="Poveda L."/>
            <person name="Shimizu-Inatsugi R."/>
            <person name="Baeten J."/>
            <person name="Francoijs K.J."/>
            <person name="Nataraja K.N."/>
            <person name="Reddy Y.A.N."/>
            <person name="Phadnis S."/>
            <person name="Ravikumar R.L."/>
            <person name="Schlapbach R."/>
            <person name="Sreeman S.M."/>
            <person name="Shimizu K.K."/>
        </authorList>
    </citation>
    <scope>NUCLEOTIDE SEQUENCE</scope>
</reference>
<gene>
    <name evidence="2" type="primary">gb20403</name>
    <name evidence="2" type="ORF">PR202_gb20403</name>
</gene>
<dbReference type="Pfam" id="PF21948">
    <property type="entry name" value="LplA-B_cat"/>
    <property type="match status" value="1"/>
</dbReference>
<dbReference type="AlphaFoldDB" id="A0AAV5FAE1"/>
<evidence type="ECO:0000313" key="3">
    <source>
        <dbReference type="Proteomes" id="UP001054889"/>
    </source>
</evidence>